<comment type="caution">
    <text evidence="6">The sequence shown here is derived from an EMBL/GenBank/DDBJ whole genome shotgun (WGS) entry which is preliminary data.</text>
</comment>
<accession>A0A7K1LFD7</accession>
<keyword evidence="3" id="KW-0804">Transcription</keyword>
<evidence type="ECO:0000313" key="7">
    <source>
        <dbReference type="Proteomes" id="UP000462152"/>
    </source>
</evidence>
<dbReference type="PRINTS" id="PR00455">
    <property type="entry name" value="HTHTETR"/>
</dbReference>
<evidence type="ECO:0000259" key="5">
    <source>
        <dbReference type="PROSITE" id="PS50977"/>
    </source>
</evidence>
<dbReference type="Proteomes" id="UP000462152">
    <property type="component" value="Unassembled WGS sequence"/>
</dbReference>
<evidence type="ECO:0000313" key="6">
    <source>
        <dbReference type="EMBL" id="MUN53896.1"/>
    </source>
</evidence>
<keyword evidence="7" id="KW-1185">Reference proteome</keyword>
<sequence length="202" mass="22664">MHLNEQESQPVRRRRGETLRSAILSAAWEELLARGYDGFRLSEVARRAGTSRPGLNRHWDKKTDLVRDAIHYASDRFLLADPDTGTLREDIIGLMVQLNESFAMFAASLTAELSAYYGATGTSPAQLRLGLVEKRWSIIEGVLSRAVGRGEIDPDRLTERTARLPFDLLRHETLMTLKPLPREDIAAIVDQIFLPLVLPSTA</sequence>
<keyword evidence="2 4" id="KW-0238">DNA-binding</keyword>
<evidence type="ECO:0000256" key="4">
    <source>
        <dbReference type="PROSITE-ProRule" id="PRU00335"/>
    </source>
</evidence>
<dbReference type="EMBL" id="WOGT01000001">
    <property type="protein sequence ID" value="MUN53896.1"/>
    <property type="molecule type" value="Genomic_DNA"/>
</dbReference>
<dbReference type="GO" id="GO:0003700">
    <property type="term" value="F:DNA-binding transcription factor activity"/>
    <property type="evidence" value="ECO:0007669"/>
    <property type="project" value="TreeGrafter"/>
</dbReference>
<organism evidence="6 7">
    <name type="scientific">Rothia koreensis</name>
    <dbReference type="NCBI Taxonomy" id="592378"/>
    <lineage>
        <taxon>Bacteria</taxon>
        <taxon>Bacillati</taxon>
        <taxon>Actinomycetota</taxon>
        <taxon>Actinomycetes</taxon>
        <taxon>Micrococcales</taxon>
        <taxon>Micrococcaceae</taxon>
        <taxon>Rothia</taxon>
    </lineage>
</organism>
<keyword evidence="1" id="KW-0805">Transcription regulation</keyword>
<gene>
    <name evidence="6" type="ORF">GMA10_01410</name>
</gene>
<name>A0A7K1LFD7_9MICC</name>
<dbReference type="InterPro" id="IPR050109">
    <property type="entry name" value="HTH-type_TetR-like_transc_reg"/>
</dbReference>
<evidence type="ECO:0000256" key="3">
    <source>
        <dbReference type="ARBA" id="ARBA00023163"/>
    </source>
</evidence>
<dbReference type="AlphaFoldDB" id="A0A7K1LFD7"/>
<dbReference type="InterPro" id="IPR009057">
    <property type="entry name" value="Homeodomain-like_sf"/>
</dbReference>
<feature type="domain" description="HTH tetR-type" evidence="5">
    <location>
        <begin position="17"/>
        <end position="77"/>
    </location>
</feature>
<dbReference type="PANTHER" id="PTHR30055:SF148">
    <property type="entry name" value="TETR-FAMILY TRANSCRIPTIONAL REGULATOR"/>
    <property type="match status" value="1"/>
</dbReference>
<dbReference type="PANTHER" id="PTHR30055">
    <property type="entry name" value="HTH-TYPE TRANSCRIPTIONAL REGULATOR RUTR"/>
    <property type="match status" value="1"/>
</dbReference>
<dbReference type="Gene3D" id="1.10.357.10">
    <property type="entry name" value="Tetracycline Repressor, domain 2"/>
    <property type="match status" value="1"/>
</dbReference>
<evidence type="ECO:0000256" key="2">
    <source>
        <dbReference type="ARBA" id="ARBA00023125"/>
    </source>
</evidence>
<dbReference type="PROSITE" id="PS50977">
    <property type="entry name" value="HTH_TETR_2"/>
    <property type="match status" value="1"/>
</dbReference>
<dbReference type="InterPro" id="IPR036271">
    <property type="entry name" value="Tet_transcr_reg_TetR-rel_C_sf"/>
</dbReference>
<protein>
    <submittedName>
        <fullName evidence="6">TetR family transcriptional regulator</fullName>
    </submittedName>
</protein>
<dbReference type="SUPFAM" id="SSF48498">
    <property type="entry name" value="Tetracyclin repressor-like, C-terminal domain"/>
    <property type="match status" value="1"/>
</dbReference>
<dbReference type="Gene3D" id="1.10.10.60">
    <property type="entry name" value="Homeodomain-like"/>
    <property type="match status" value="1"/>
</dbReference>
<feature type="DNA-binding region" description="H-T-H motif" evidence="4">
    <location>
        <begin position="40"/>
        <end position="59"/>
    </location>
</feature>
<dbReference type="OrthoDB" id="9796019at2"/>
<proteinExistence type="predicted"/>
<reference evidence="6 7" key="1">
    <citation type="submission" date="2019-12" db="EMBL/GenBank/DDBJ databases">
        <authorList>
            <person name="Li J."/>
            <person name="Shi Y."/>
            <person name="Xu G."/>
            <person name="Xiao D."/>
            <person name="Ran X."/>
        </authorList>
    </citation>
    <scope>NUCLEOTIDE SEQUENCE [LARGE SCALE GENOMIC DNA]</scope>
    <source>
        <strain evidence="6 7">JCM 15915</strain>
    </source>
</reference>
<dbReference type="InterPro" id="IPR001647">
    <property type="entry name" value="HTH_TetR"/>
</dbReference>
<dbReference type="SUPFAM" id="SSF46689">
    <property type="entry name" value="Homeodomain-like"/>
    <property type="match status" value="1"/>
</dbReference>
<dbReference type="GO" id="GO:0000976">
    <property type="term" value="F:transcription cis-regulatory region binding"/>
    <property type="evidence" value="ECO:0007669"/>
    <property type="project" value="TreeGrafter"/>
</dbReference>
<evidence type="ECO:0000256" key="1">
    <source>
        <dbReference type="ARBA" id="ARBA00023015"/>
    </source>
</evidence>
<dbReference type="InterPro" id="IPR011075">
    <property type="entry name" value="TetR_C"/>
</dbReference>
<dbReference type="RefSeq" id="WP_129314004.1">
    <property type="nucleotide sequence ID" value="NZ_NOIQ01000001.1"/>
</dbReference>
<dbReference type="Pfam" id="PF16859">
    <property type="entry name" value="TetR_C_11"/>
    <property type="match status" value="1"/>
</dbReference>
<dbReference type="Pfam" id="PF00440">
    <property type="entry name" value="TetR_N"/>
    <property type="match status" value="1"/>
</dbReference>